<evidence type="ECO:0000313" key="2">
    <source>
        <dbReference type="Proteomes" id="UP000249661"/>
    </source>
</evidence>
<proteinExistence type="predicted"/>
<dbReference type="EMBL" id="KZ824934">
    <property type="protein sequence ID" value="RAH74731.1"/>
    <property type="molecule type" value="Genomic_DNA"/>
</dbReference>
<name>A0ACD1HMQ4_9EURO</name>
<organism evidence="1 2">
    <name type="scientific">Aspergillus aculeatinus CBS 121060</name>
    <dbReference type="NCBI Taxonomy" id="1448322"/>
    <lineage>
        <taxon>Eukaryota</taxon>
        <taxon>Fungi</taxon>
        <taxon>Dikarya</taxon>
        <taxon>Ascomycota</taxon>
        <taxon>Pezizomycotina</taxon>
        <taxon>Eurotiomycetes</taxon>
        <taxon>Eurotiomycetidae</taxon>
        <taxon>Eurotiales</taxon>
        <taxon>Aspergillaceae</taxon>
        <taxon>Aspergillus</taxon>
        <taxon>Aspergillus subgen. Circumdati</taxon>
    </lineage>
</organism>
<gene>
    <name evidence="1" type="ORF">BO66DRAFT_387564</name>
</gene>
<protein>
    <submittedName>
        <fullName evidence="1">Uncharacterized protein</fullName>
    </submittedName>
</protein>
<accession>A0ACD1HMQ4</accession>
<sequence length="1442" mass="164014">MSVSEKAPEKAEDEYWKTAPEPATFVSFGDQGLTATVGAYGSLLRICCPVLSSGEQSPDQVNLDDRDSGDSEPEDGNASDKQNAGDRSLDEVFRSKILCLEYSGEEAYFVSSRASRLAKNADDANCGFGLRLDGSIQPELSTLDFVDNRWPIIKYKTKQGFSITVRAWCQHGMVLQQMLIDRGTDGPDTVKLSLDMNFVMQDLDYMRLVLNMNLCEDQSSDSKAENCLILKAQRQWSSKQSQIGVLVGLFKDNQSHPIRTSDRPKPTTDHADIVSQSSEGNPQPIALEHDFVDQIDRVTYTAAFKLQVASSGEWSSLAISTLPKAPSPSSDGQLGVFDSYEDRFNWHCRRHLEHIISVCSIPLDGTPLKINHTRTTDATKHTWTKRELDPSAPAPRNRGVALTCGSFGDHRVSISGSSFAFMFMLEMYKLLVPHLSTSDLCGRIKWTCKNHLEWVFNLKPEAASSANVRIDGEIIKVGYGSTRVPNNNPTLMPYHIIKATEYLKVFHDLEDLEFVCKGLGNLCQEWFLQLNQTKNRRTPTWQHFQGSDVPYYRLGDHVWIWKALKGIEEVLNRLESRPSAMYKESAVLDDFSKLRERMFTVMAEKRGRRQSTPAEECERNIYFSSDDIRKENIKRFTVRNEVFNKRMLSVTRSANETRFLLHSRDTVLYYGALWGFFEDQEDLLHETLEIQTRHEDSLCDEVEWANPLRYGLALLWSLQGYRLTWGNSSGQMVNRAKRFLLASSYPTGLFPGYLNVLKRRKYNYFEAENDCDFYFHTGFEIAYILLKSLDLNENKVLPVERMKDHETLDSSTVTAQQHVYRDSRPSGDQSSHLRAGTQLVSVPITLRRWNPYGTSLDVNKIVDVADDWLFRDPDFLDFTPPDSREDREVIIGEASEALGLEGGDESAICADIERLESIHARLYALKMISLTLPRREDPLLTGAEAQSENPLGFVLDVRKGRKEKPVDAKVLRLGIWKDEIFLMKIHLMKKRRYNESKKRMVYITSPTGEMSATCYLATPERDRPSFASFIKRHREITTSFFHDDVVVETNSWVTEFHCRFFRAISRGTEGWDRLHAHRQSKGGGATPAQRYSRHLASKLCSPLGNGIFLVDDVFSLIMVGDWCDRYWTCHVLATSTASTDPSKEVWGLKDHSFTQRKVLELSLLNKLLVDFHQSTKEILRRVEQDSRPSASEMSEDLYSTMSFKNRKQELLDETFQVLRRVKDSITGVRTLIDDWRQRESSQGRERPRWTRSNEQRHGMLIRKLTNELAKHDREVDVLLSHVDFLIALVNNEISLNQARDVTRFTYATVFFLPVGLAVSIFSMSGPPDHTAILGMVVTAIVALVITVAFLWLVIRVPTQVYPQGQGIGSPVNVFLARKAGELAHLLGVQDTSKPTNASQDPVDEAARSSHRSMFRGIYDKIAGFSGLRHQHAVQKREGDAQA</sequence>
<reference evidence="1" key="1">
    <citation type="submission" date="2018-02" db="EMBL/GenBank/DDBJ databases">
        <title>The genomes of Aspergillus section Nigri reveals drivers in fungal speciation.</title>
        <authorList>
            <consortium name="DOE Joint Genome Institute"/>
            <person name="Vesth T.C."/>
            <person name="Nybo J."/>
            <person name="Theobald S."/>
            <person name="Brandl J."/>
            <person name="Frisvad J.C."/>
            <person name="Nielsen K.F."/>
            <person name="Lyhne E.K."/>
            <person name="Kogle M.E."/>
            <person name="Kuo A."/>
            <person name="Riley R."/>
            <person name="Clum A."/>
            <person name="Nolan M."/>
            <person name="Lipzen A."/>
            <person name="Salamov A."/>
            <person name="Henrissat B."/>
            <person name="Wiebenga A."/>
            <person name="De vries R.P."/>
            <person name="Grigoriev I.V."/>
            <person name="Mortensen U.H."/>
            <person name="Andersen M.R."/>
            <person name="Baker S.E."/>
        </authorList>
    </citation>
    <scope>NUCLEOTIDE SEQUENCE</scope>
    <source>
        <strain evidence="1">CBS 121060</strain>
    </source>
</reference>
<keyword evidence="2" id="KW-1185">Reference proteome</keyword>
<evidence type="ECO:0000313" key="1">
    <source>
        <dbReference type="EMBL" id="RAH74731.1"/>
    </source>
</evidence>
<dbReference type="Proteomes" id="UP000249661">
    <property type="component" value="Unassembled WGS sequence"/>
</dbReference>